<dbReference type="PANTHER" id="PTHR42695:SF5">
    <property type="entry name" value="GLUTAMINE AMIDOTRANSFERASE YLR126C-RELATED"/>
    <property type="match status" value="1"/>
</dbReference>
<dbReference type="GO" id="GO:0005829">
    <property type="term" value="C:cytosol"/>
    <property type="evidence" value="ECO:0007669"/>
    <property type="project" value="TreeGrafter"/>
</dbReference>
<protein>
    <submittedName>
        <fullName evidence="2">Glutamine amidotransferase</fullName>
    </submittedName>
</protein>
<gene>
    <name evidence="2" type="ORF">KNV97_00590</name>
</gene>
<reference evidence="2" key="1">
    <citation type="submission" date="2021-06" db="EMBL/GenBank/DDBJ databases">
        <title>Vibrio nov. sp., novel gut bacterium isolated from Yellow Sea oyster.</title>
        <authorList>
            <person name="Muhammad N."/>
            <person name="Nguyen T.H."/>
            <person name="Lee Y.-J."/>
            <person name="Ko J."/>
            <person name="Kim S.-G."/>
        </authorList>
    </citation>
    <scope>NUCLEOTIDE SEQUENCE</scope>
    <source>
        <strain evidence="2">OG9-811</strain>
    </source>
</reference>
<keyword evidence="2" id="KW-0315">Glutamine amidotransferase</keyword>
<proteinExistence type="predicted"/>
<feature type="domain" description="Glutamine amidotransferase" evidence="1">
    <location>
        <begin position="84"/>
        <end position="201"/>
    </location>
</feature>
<accession>A0A975U8X0</accession>
<dbReference type="RefSeq" id="WP_218561842.1">
    <property type="nucleotide sequence ID" value="NZ_CP076642.1"/>
</dbReference>
<dbReference type="NCBIfam" id="NF006562">
    <property type="entry name" value="PRK09065.1"/>
    <property type="match status" value="1"/>
</dbReference>
<evidence type="ECO:0000259" key="1">
    <source>
        <dbReference type="Pfam" id="PF00117"/>
    </source>
</evidence>
<evidence type="ECO:0000313" key="2">
    <source>
        <dbReference type="EMBL" id="QXO16064.1"/>
    </source>
</evidence>
<dbReference type="CDD" id="cd01741">
    <property type="entry name" value="GATase1_1"/>
    <property type="match status" value="1"/>
</dbReference>
<organism evidence="2 3">
    <name type="scientific">Vibrio ostreae</name>
    <dbReference type="NCBI Taxonomy" id="2841925"/>
    <lineage>
        <taxon>Bacteria</taxon>
        <taxon>Pseudomonadati</taxon>
        <taxon>Pseudomonadota</taxon>
        <taxon>Gammaproteobacteria</taxon>
        <taxon>Vibrionales</taxon>
        <taxon>Vibrionaceae</taxon>
        <taxon>Vibrio</taxon>
    </lineage>
</organism>
<dbReference type="PROSITE" id="PS51273">
    <property type="entry name" value="GATASE_TYPE_1"/>
    <property type="match status" value="1"/>
</dbReference>
<evidence type="ECO:0000313" key="3">
    <source>
        <dbReference type="Proteomes" id="UP000694232"/>
    </source>
</evidence>
<keyword evidence="3" id="KW-1185">Reference proteome</keyword>
<dbReference type="Pfam" id="PF00117">
    <property type="entry name" value="GATase"/>
    <property type="match status" value="1"/>
</dbReference>
<dbReference type="KEGG" id="vos:KNV97_00590"/>
<dbReference type="InterPro" id="IPR017926">
    <property type="entry name" value="GATASE"/>
</dbReference>
<dbReference type="PANTHER" id="PTHR42695">
    <property type="entry name" value="GLUTAMINE AMIDOTRANSFERASE YLR126C-RELATED"/>
    <property type="match status" value="1"/>
</dbReference>
<dbReference type="InterPro" id="IPR044992">
    <property type="entry name" value="ChyE-like"/>
</dbReference>
<dbReference type="AlphaFoldDB" id="A0A975U8X0"/>
<name>A0A975U8X0_9VIBR</name>
<sequence length="249" mass="27477">MKKLLIVNVGLPPKPQLDTFGKFEQWAKNVIEAHRHPIPANQAAIIEFHDGINQPLPHSDHLAGVIIMGSLAMASDKEDWMLRLSREIVDLVERSIPLLGICFGHQLIAQALGGKVGYHPNGLEIGTIAINKQPDAAQDPIFSDLPAQFDAQAVHYQSVLSLPENAVHLASSDFEPHHAYRVGECCWGVQFHPEFTPQVMKLSLAGLQHELPDDYERKQAAVKETHHARQVLVNFAGLVEQQNQSLGAA</sequence>
<dbReference type="Proteomes" id="UP000694232">
    <property type="component" value="Chromosome 2"/>
</dbReference>
<dbReference type="EMBL" id="CP076642">
    <property type="protein sequence ID" value="QXO16064.1"/>
    <property type="molecule type" value="Genomic_DNA"/>
</dbReference>